<gene>
    <name evidence="1" type="ORF">SNE40_000241</name>
</gene>
<sequence>MFDSQSRHISCNGTLRDPICQRPVIAEKVLSKVYFIDKRSPKPLFIALNSSTVTFLKSSSQQNITEDVMNKNSLYNNQE</sequence>
<dbReference type="AlphaFoldDB" id="A0AAN8KKR2"/>
<accession>A0AAN8KKR2</accession>
<dbReference type="EMBL" id="JAZGQO010000001">
    <property type="protein sequence ID" value="KAK6194643.1"/>
    <property type="molecule type" value="Genomic_DNA"/>
</dbReference>
<protein>
    <submittedName>
        <fullName evidence="1">Uncharacterized protein</fullName>
    </submittedName>
</protein>
<evidence type="ECO:0000313" key="1">
    <source>
        <dbReference type="EMBL" id="KAK6194643.1"/>
    </source>
</evidence>
<comment type="caution">
    <text evidence="1">The sequence shown here is derived from an EMBL/GenBank/DDBJ whole genome shotgun (WGS) entry which is preliminary data.</text>
</comment>
<organism evidence="1 2">
    <name type="scientific">Patella caerulea</name>
    <name type="common">Rayed Mediterranean limpet</name>
    <dbReference type="NCBI Taxonomy" id="87958"/>
    <lineage>
        <taxon>Eukaryota</taxon>
        <taxon>Metazoa</taxon>
        <taxon>Spiralia</taxon>
        <taxon>Lophotrochozoa</taxon>
        <taxon>Mollusca</taxon>
        <taxon>Gastropoda</taxon>
        <taxon>Patellogastropoda</taxon>
        <taxon>Patelloidea</taxon>
        <taxon>Patellidae</taxon>
        <taxon>Patella</taxon>
    </lineage>
</organism>
<dbReference type="Proteomes" id="UP001347796">
    <property type="component" value="Unassembled WGS sequence"/>
</dbReference>
<proteinExistence type="predicted"/>
<reference evidence="1 2" key="1">
    <citation type="submission" date="2024-01" db="EMBL/GenBank/DDBJ databases">
        <title>The genome of the rayed Mediterranean limpet Patella caerulea (Linnaeus, 1758).</title>
        <authorList>
            <person name="Anh-Thu Weber A."/>
            <person name="Halstead-Nussloch G."/>
        </authorList>
    </citation>
    <scope>NUCLEOTIDE SEQUENCE [LARGE SCALE GENOMIC DNA]</scope>
    <source>
        <strain evidence="1">AATW-2023a</strain>
        <tissue evidence="1">Whole specimen</tissue>
    </source>
</reference>
<evidence type="ECO:0000313" key="2">
    <source>
        <dbReference type="Proteomes" id="UP001347796"/>
    </source>
</evidence>
<name>A0AAN8KKR2_PATCE</name>
<keyword evidence="2" id="KW-1185">Reference proteome</keyword>